<dbReference type="AlphaFoldDB" id="G7LEG2"/>
<dbReference type="NCBIfam" id="TIGR01640">
    <property type="entry name" value="F_box_assoc_1"/>
    <property type="match status" value="1"/>
</dbReference>
<dbReference type="InterPro" id="IPR017451">
    <property type="entry name" value="F-box-assoc_interact_dom"/>
</dbReference>
<organism evidence="2 4">
    <name type="scientific">Medicago truncatula</name>
    <name type="common">Barrel medic</name>
    <name type="synonym">Medicago tribuloides</name>
    <dbReference type="NCBI Taxonomy" id="3880"/>
    <lineage>
        <taxon>Eukaryota</taxon>
        <taxon>Viridiplantae</taxon>
        <taxon>Streptophyta</taxon>
        <taxon>Embryophyta</taxon>
        <taxon>Tracheophyta</taxon>
        <taxon>Spermatophyta</taxon>
        <taxon>Magnoliopsida</taxon>
        <taxon>eudicotyledons</taxon>
        <taxon>Gunneridae</taxon>
        <taxon>Pentapetalae</taxon>
        <taxon>rosids</taxon>
        <taxon>fabids</taxon>
        <taxon>Fabales</taxon>
        <taxon>Fabaceae</taxon>
        <taxon>Papilionoideae</taxon>
        <taxon>50 kb inversion clade</taxon>
        <taxon>NPAAA clade</taxon>
        <taxon>Hologalegina</taxon>
        <taxon>IRL clade</taxon>
        <taxon>Trifolieae</taxon>
        <taxon>Medicago</taxon>
    </lineage>
</organism>
<evidence type="ECO:0000313" key="2">
    <source>
        <dbReference type="EMBL" id="AET02197.1"/>
    </source>
</evidence>
<dbReference type="PaxDb" id="3880-AET02197"/>
<evidence type="ECO:0000313" key="3">
    <source>
        <dbReference type="EnsemblPlants" id="AET02197"/>
    </source>
</evidence>
<reference evidence="2 4" key="1">
    <citation type="journal article" date="2011" name="Nature">
        <title>The Medicago genome provides insight into the evolution of rhizobial symbioses.</title>
        <authorList>
            <person name="Young N.D."/>
            <person name="Debelle F."/>
            <person name="Oldroyd G.E."/>
            <person name="Geurts R."/>
            <person name="Cannon S.B."/>
            <person name="Udvardi M.K."/>
            <person name="Benedito V.A."/>
            <person name="Mayer K.F."/>
            <person name="Gouzy J."/>
            <person name="Schoof H."/>
            <person name="Van de Peer Y."/>
            <person name="Proost S."/>
            <person name="Cook D.R."/>
            <person name="Meyers B.C."/>
            <person name="Spannagl M."/>
            <person name="Cheung F."/>
            <person name="De Mita S."/>
            <person name="Krishnakumar V."/>
            <person name="Gundlach H."/>
            <person name="Zhou S."/>
            <person name="Mudge J."/>
            <person name="Bharti A.K."/>
            <person name="Murray J.D."/>
            <person name="Naoumkina M.A."/>
            <person name="Rosen B."/>
            <person name="Silverstein K.A."/>
            <person name="Tang H."/>
            <person name="Rombauts S."/>
            <person name="Zhao P.X."/>
            <person name="Zhou P."/>
            <person name="Barbe V."/>
            <person name="Bardou P."/>
            <person name="Bechner M."/>
            <person name="Bellec A."/>
            <person name="Berger A."/>
            <person name="Berges H."/>
            <person name="Bidwell S."/>
            <person name="Bisseling T."/>
            <person name="Choisne N."/>
            <person name="Couloux A."/>
            <person name="Denny R."/>
            <person name="Deshpande S."/>
            <person name="Dai X."/>
            <person name="Doyle J.J."/>
            <person name="Dudez A.M."/>
            <person name="Farmer A.D."/>
            <person name="Fouteau S."/>
            <person name="Franken C."/>
            <person name="Gibelin C."/>
            <person name="Gish J."/>
            <person name="Goldstein S."/>
            <person name="Gonzalez A.J."/>
            <person name="Green P.J."/>
            <person name="Hallab A."/>
            <person name="Hartog M."/>
            <person name="Hua A."/>
            <person name="Humphray S.J."/>
            <person name="Jeong D.H."/>
            <person name="Jing Y."/>
            <person name="Jocker A."/>
            <person name="Kenton S.M."/>
            <person name="Kim D.J."/>
            <person name="Klee K."/>
            <person name="Lai H."/>
            <person name="Lang C."/>
            <person name="Lin S."/>
            <person name="Macmil S.L."/>
            <person name="Magdelenat G."/>
            <person name="Matthews L."/>
            <person name="McCorrison J."/>
            <person name="Monaghan E.L."/>
            <person name="Mun J.H."/>
            <person name="Najar F.Z."/>
            <person name="Nicholson C."/>
            <person name="Noirot C."/>
            <person name="O'Bleness M."/>
            <person name="Paule C.R."/>
            <person name="Poulain J."/>
            <person name="Prion F."/>
            <person name="Qin B."/>
            <person name="Qu C."/>
            <person name="Retzel E.F."/>
            <person name="Riddle C."/>
            <person name="Sallet E."/>
            <person name="Samain S."/>
            <person name="Samson N."/>
            <person name="Sanders I."/>
            <person name="Saurat O."/>
            <person name="Scarpelli C."/>
            <person name="Schiex T."/>
            <person name="Segurens B."/>
            <person name="Severin A.J."/>
            <person name="Sherrier D.J."/>
            <person name="Shi R."/>
            <person name="Sims S."/>
            <person name="Singer S.R."/>
            <person name="Sinharoy S."/>
            <person name="Sterck L."/>
            <person name="Viollet A."/>
            <person name="Wang B.B."/>
            <person name="Wang K."/>
            <person name="Wang M."/>
            <person name="Wang X."/>
            <person name="Warfsmann J."/>
            <person name="Weissenbach J."/>
            <person name="White D.D."/>
            <person name="White J.D."/>
            <person name="Wiley G.B."/>
            <person name="Wincker P."/>
            <person name="Xing Y."/>
            <person name="Yang L."/>
            <person name="Yao Z."/>
            <person name="Ying F."/>
            <person name="Zhai J."/>
            <person name="Zhou L."/>
            <person name="Zuber A."/>
            <person name="Denarie J."/>
            <person name="Dixon R.A."/>
            <person name="May G.D."/>
            <person name="Schwartz D.C."/>
            <person name="Rogers J."/>
            <person name="Quetier F."/>
            <person name="Town C.D."/>
            <person name="Roe B.A."/>
        </authorList>
    </citation>
    <scope>NUCLEOTIDE SEQUENCE [LARGE SCALE GENOMIC DNA]</scope>
    <source>
        <strain evidence="2">A17</strain>
        <strain evidence="3 4">cv. Jemalong A17</strain>
    </source>
</reference>
<reference evidence="2 4" key="2">
    <citation type="journal article" date="2014" name="BMC Genomics">
        <title>An improved genome release (version Mt4.0) for the model legume Medicago truncatula.</title>
        <authorList>
            <person name="Tang H."/>
            <person name="Krishnakumar V."/>
            <person name="Bidwell S."/>
            <person name="Rosen B."/>
            <person name="Chan A."/>
            <person name="Zhou S."/>
            <person name="Gentzbittel L."/>
            <person name="Childs K.L."/>
            <person name="Yandell M."/>
            <person name="Gundlach H."/>
            <person name="Mayer K.F."/>
            <person name="Schwartz D.C."/>
            <person name="Town C.D."/>
        </authorList>
    </citation>
    <scope>GENOME REANNOTATION</scope>
    <source>
        <strain evidence="3 4">cv. Jemalong A17</strain>
    </source>
</reference>
<dbReference type="EnsemblPlants" id="AET02197">
    <property type="protein sequence ID" value="AET02197"/>
    <property type="gene ID" value="MTR_8g036970"/>
</dbReference>
<dbReference type="EMBL" id="CM001224">
    <property type="protein sequence ID" value="AET02197.1"/>
    <property type="molecule type" value="Genomic_DNA"/>
</dbReference>
<dbReference type="PANTHER" id="PTHR31672">
    <property type="entry name" value="BNACNNG10540D PROTEIN"/>
    <property type="match status" value="1"/>
</dbReference>
<keyword evidence="4" id="KW-1185">Reference proteome</keyword>
<evidence type="ECO:0000259" key="1">
    <source>
        <dbReference type="Pfam" id="PF07734"/>
    </source>
</evidence>
<name>G7LEG2_MEDTR</name>
<reference evidence="3" key="3">
    <citation type="submission" date="2015-04" db="UniProtKB">
        <authorList>
            <consortium name="EnsemblPlants"/>
        </authorList>
    </citation>
    <scope>IDENTIFICATION</scope>
    <source>
        <strain evidence="3">cv. Jemalong A17</strain>
    </source>
</reference>
<dbReference type="PANTHER" id="PTHR31672:SF13">
    <property type="entry name" value="F-BOX PROTEIN CPR30-LIKE"/>
    <property type="match status" value="1"/>
</dbReference>
<dbReference type="Proteomes" id="UP000002051">
    <property type="component" value="Chromosome 8"/>
</dbReference>
<accession>G7LEG2</accession>
<protein>
    <submittedName>
        <fullName evidence="2">F-box protein interaction domain protein</fullName>
    </submittedName>
</protein>
<evidence type="ECO:0000313" key="4">
    <source>
        <dbReference type="Proteomes" id="UP000002051"/>
    </source>
</evidence>
<proteinExistence type="predicted"/>
<dbReference type="eggNOG" id="ENOG502SRCP">
    <property type="taxonomic scope" value="Eukaryota"/>
</dbReference>
<gene>
    <name evidence="2" type="ordered locus">MTR_8g036970</name>
</gene>
<sequence>MILYCILSKLPVKSVKRFTCVRKPWSLLFGNPTFLTMFRNNLVSKSHSLYDDDDDDDVCLIFNMFLVSSMLYMLSGERFENKVRLDPPPPYDHLPSDNFLLHILGSAINGIICFYNCLDHRNVVLWNPATKEIKVVSPNVFMPPNFWEIYSLRSNSWRKLNANIPIPYFSPLGSEVYLNGVCHWLANTKDQIFVVSFNLCNDVFSTTPIDEYDIFSVRLMVLNESLAMITKYDNATSFNISILGEIGVKESWTRLFDIEPLSSIEHSIAAGKKGNIFFNKKDGKIACFDLTTMMMIEEIDVKGERRSRCCQIVDEALNSPICRSKVPLTQKTTRHSSFSGDQCAKTNYAPHLEDAKLVIGPIPITSMFQGKNV</sequence>
<dbReference type="InterPro" id="IPR006527">
    <property type="entry name" value="F-box-assoc_dom_typ1"/>
</dbReference>
<dbReference type="Pfam" id="PF07734">
    <property type="entry name" value="FBA_1"/>
    <property type="match status" value="1"/>
</dbReference>
<feature type="domain" description="F-box associated beta-propeller type 1" evidence="1">
    <location>
        <begin position="147"/>
        <end position="293"/>
    </location>
</feature>
<dbReference type="InterPro" id="IPR050796">
    <property type="entry name" value="SCF_F-box_component"/>
</dbReference>
<dbReference type="HOGENOM" id="CLU_027176_5_0_1"/>